<gene>
    <name evidence="1" type="ORF">MTR67_027458</name>
</gene>
<accession>A0AAF0U055</accession>
<dbReference type="AlphaFoldDB" id="A0AAF0U055"/>
<sequence length="104" mass="11897">MEAGQDDKPQTQTMSDQYGRWFKPLPVVGDSWMGTGKAVLSRPMYGFSLNSIEEQRSSSRLGFKVQDFHSNFVGKNRSRYGDFDSWNSFLHEALQLLILKLVTC</sequence>
<organism evidence="1 2">
    <name type="scientific">Solanum verrucosum</name>
    <dbReference type="NCBI Taxonomy" id="315347"/>
    <lineage>
        <taxon>Eukaryota</taxon>
        <taxon>Viridiplantae</taxon>
        <taxon>Streptophyta</taxon>
        <taxon>Embryophyta</taxon>
        <taxon>Tracheophyta</taxon>
        <taxon>Spermatophyta</taxon>
        <taxon>Magnoliopsida</taxon>
        <taxon>eudicotyledons</taxon>
        <taxon>Gunneridae</taxon>
        <taxon>Pentapetalae</taxon>
        <taxon>asterids</taxon>
        <taxon>lamiids</taxon>
        <taxon>Solanales</taxon>
        <taxon>Solanaceae</taxon>
        <taxon>Solanoideae</taxon>
        <taxon>Solaneae</taxon>
        <taxon>Solanum</taxon>
    </lineage>
</organism>
<reference evidence="1" key="1">
    <citation type="submission" date="2023-08" db="EMBL/GenBank/DDBJ databases">
        <title>A de novo genome assembly of Solanum verrucosum Schlechtendal, a Mexican diploid species geographically isolated from the other diploid A-genome species in potato relatives.</title>
        <authorList>
            <person name="Hosaka K."/>
        </authorList>
    </citation>
    <scope>NUCLEOTIDE SEQUENCE</scope>
    <source>
        <tissue evidence="1">Young leaves</tissue>
    </source>
</reference>
<protein>
    <submittedName>
        <fullName evidence="1">Uncharacterized protein</fullName>
    </submittedName>
</protein>
<proteinExistence type="predicted"/>
<keyword evidence="2" id="KW-1185">Reference proteome</keyword>
<dbReference type="Proteomes" id="UP001234989">
    <property type="component" value="Chromosome 6"/>
</dbReference>
<evidence type="ECO:0000313" key="2">
    <source>
        <dbReference type="Proteomes" id="UP001234989"/>
    </source>
</evidence>
<name>A0AAF0U055_SOLVR</name>
<evidence type="ECO:0000313" key="1">
    <source>
        <dbReference type="EMBL" id="WMV34073.1"/>
    </source>
</evidence>
<dbReference type="EMBL" id="CP133617">
    <property type="protein sequence ID" value="WMV34073.1"/>
    <property type="molecule type" value="Genomic_DNA"/>
</dbReference>